<accession>A0A512DB32</accession>
<gene>
    <name evidence="2" type="ORF">CAE01nite_13900</name>
</gene>
<dbReference type="Proteomes" id="UP000321181">
    <property type="component" value="Unassembled WGS sequence"/>
</dbReference>
<organism evidence="2 3">
    <name type="scientific">Cellulomonas aerilata</name>
    <dbReference type="NCBI Taxonomy" id="515326"/>
    <lineage>
        <taxon>Bacteria</taxon>
        <taxon>Bacillati</taxon>
        <taxon>Actinomycetota</taxon>
        <taxon>Actinomycetes</taxon>
        <taxon>Micrococcales</taxon>
        <taxon>Cellulomonadaceae</taxon>
        <taxon>Cellulomonas</taxon>
    </lineage>
</organism>
<dbReference type="InterPro" id="IPR036641">
    <property type="entry name" value="HPT_dom_sf"/>
</dbReference>
<dbReference type="EMBL" id="BJYY01000011">
    <property type="protein sequence ID" value="GEO33665.1"/>
    <property type="molecule type" value="Genomic_DNA"/>
</dbReference>
<dbReference type="AlphaFoldDB" id="A0A512DB32"/>
<comment type="caution">
    <text evidence="2">The sequence shown here is derived from an EMBL/GenBank/DDBJ whole genome shotgun (WGS) entry which is preliminary data.</text>
</comment>
<reference evidence="2 3" key="1">
    <citation type="submission" date="2019-07" db="EMBL/GenBank/DDBJ databases">
        <title>Whole genome shotgun sequence of Cellulomonas aerilata NBRC 106308.</title>
        <authorList>
            <person name="Hosoyama A."/>
            <person name="Uohara A."/>
            <person name="Ohji S."/>
            <person name="Ichikawa N."/>
        </authorList>
    </citation>
    <scope>NUCLEOTIDE SEQUENCE [LARGE SCALE GENOMIC DNA]</scope>
    <source>
        <strain evidence="2 3">NBRC 106308</strain>
    </source>
</reference>
<dbReference type="OrthoDB" id="5116410at2"/>
<evidence type="ECO:0000313" key="2">
    <source>
        <dbReference type="EMBL" id="GEO33665.1"/>
    </source>
</evidence>
<protein>
    <recommendedName>
        <fullName evidence="1">HPt domain-containing protein</fullName>
    </recommendedName>
</protein>
<sequence>MGVVSGTPELIARLWARFQPLAVQRVGAVGEYVRAGTEGSDAMYEAARQAAHDLVGSLGSYGHPEGSVLAARLEELLGDRPGAMSAAARSEAQTLVASLEQEVGR</sequence>
<dbReference type="InterPro" id="IPR008207">
    <property type="entry name" value="Sig_transdc_His_kin_Hpt_dom"/>
</dbReference>
<dbReference type="GO" id="GO:0000160">
    <property type="term" value="P:phosphorelay signal transduction system"/>
    <property type="evidence" value="ECO:0007669"/>
    <property type="project" value="InterPro"/>
</dbReference>
<evidence type="ECO:0000259" key="1">
    <source>
        <dbReference type="Pfam" id="PF01627"/>
    </source>
</evidence>
<dbReference type="SUPFAM" id="SSF47226">
    <property type="entry name" value="Histidine-containing phosphotransfer domain, HPT domain"/>
    <property type="match status" value="1"/>
</dbReference>
<keyword evidence="3" id="KW-1185">Reference proteome</keyword>
<proteinExistence type="predicted"/>
<dbReference type="Pfam" id="PF01627">
    <property type="entry name" value="Hpt"/>
    <property type="match status" value="1"/>
</dbReference>
<feature type="domain" description="HPt" evidence="1">
    <location>
        <begin position="40"/>
        <end position="100"/>
    </location>
</feature>
<name>A0A512DB32_9CELL</name>
<evidence type="ECO:0000313" key="3">
    <source>
        <dbReference type="Proteomes" id="UP000321181"/>
    </source>
</evidence>